<dbReference type="EC" id="2.4.1.186" evidence="17"/>
<dbReference type="GO" id="GO:0008466">
    <property type="term" value="F:glycogenin glucosyltransferase activity"/>
    <property type="evidence" value="ECO:0007669"/>
    <property type="project" value="UniProtKB-EC"/>
</dbReference>
<evidence type="ECO:0000256" key="12">
    <source>
        <dbReference type="ARBA" id="ARBA00023056"/>
    </source>
</evidence>
<name>A0A5A9PM54_9TELE</name>
<keyword evidence="25" id="KW-1185">Reference proteome</keyword>
<evidence type="ECO:0000256" key="22">
    <source>
        <dbReference type="SAM" id="MobiDB-lite"/>
    </source>
</evidence>
<proteinExistence type="inferred from homology"/>
<evidence type="ECO:0000256" key="23">
    <source>
        <dbReference type="SAM" id="Phobius"/>
    </source>
</evidence>
<evidence type="ECO:0000256" key="13">
    <source>
        <dbReference type="ARBA" id="ARBA00023136"/>
    </source>
</evidence>
<feature type="compositionally biased region" description="Polar residues" evidence="22">
    <location>
        <begin position="443"/>
        <end position="455"/>
    </location>
</feature>
<evidence type="ECO:0000256" key="6">
    <source>
        <dbReference type="ARBA" id="ARBA00022490"/>
    </source>
</evidence>
<evidence type="ECO:0000256" key="7">
    <source>
        <dbReference type="ARBA" id="ARBA00022679"/>
    </source>
</evidence>
<evidence type="ECO:0000256" key="2">
    <source>
        <dbReference type="ARBA" id="ARBA00004479"/>
    </source>
</evidence>
<gene>
    <name evidence="24" type="ORF">E1301_Tti014493</name>
</gene>
<dbReference type="FunFam" id="3.90.550.10:FF:000092">
    <property type="entry name" value="Glycogenin 2"/>
    <property type="match status" value="1"/>
</dbReference>
<evidence type="ECO:0000256" key="8">
    <source>
        <dbReference type="ARBA" id="ARBA00022692"/>
    </source>
</evidence>
<dbReference type="GO" id="GO:0016020">
    <property type="term" value="C:membrane"/>
    <property type="evidence" value="ECO:0007669"/>
    <property type="project" value="UniProtKB-SubCell"/>
</dbReference>
<dbReference type="AlphaFoldDB" id="A0A5A9PM54"/>
<dbReference type="EMBL" id="SOYY01000004">
    <property type="protein sequence ID" value="KAA0722241.1"/>
    <property type="molecule type" value="Genomic_DNA"/>
</dbReference>
<evidence type="ECO:0000256" key="4">
    <source>
        <dbReference type="ARBA" id="ARBA00004964"/>
    </source>
</evidence>
<dbReference type="InterPro" id="IPR002495">
    <property type="entry name" value="Glyco_trans_8"/>
</dbReference>
<organism evidence="24 25">
    <name type="scientific">Triplophysa tibetana</name>
    <dbReference type="NCBI Taxonomy" id="1572043"/>
    <lineage>
        <taxon>Eukaryota</taxon>
        <taxon>Metazoa</taxon>
        <taxon>Chordata</taxon>
        <taxon>Craniata</taxon>
        <taxon>Vertebrata</taxon>
        <taxon>Euteleostomi</taxon>
        <taxon>Actinopterygii</taxon>
        <taxon>Neopterygii</taxon>
        <taxon>Teleostei</taxon>
        <taxon>Ostariophysi</taxon>
        <taxon>Cypriniformes</taxon>
        <taxon>Nemacheilidae</taxon>
        <taxon>Triplophysa</taxon>
    </lineage>
</organism>
<comment type="function">
    <text evidence="20">Glycogenin participates in the glycogen biosynthetic process along with glycogen synthase and glycogen branching enzyme. It catalyzes the formation of a short alpha (1,4)-glucosyl chain covalently attached via a glucose 1-O-tyrosyl linkage to internal tyrosine residues and these chains act as primers for the elongation reaction catalyzed by glycogen synthase.</text>
</comment>
<dbReference type="GO" id="GO:0005737">
    <property type="term" value="C:cytoplasm"/>
    <property type="evidence" value="ECO:0007669"/>
    <property type="project" value="UniProtKB-SubCell"/>
</dbReference>
<keyword evidence="15" id="KW-0464">Manganese</keyword>
<evidence type="ECO:0000256" key="5">
    <source>
        <dbReference type="ARBA" id="ARBA00008763"/>
    </source>
</evidence>
<comment type="cofactor">
    <cofactor evidence="1">
        <name>Mn(2+)</name>
        <dbReference type="ChEBI" id="CHEBI:29035"/>
    </cofactor>
</comment>
<feature type="region of interest" description="Disordered" evidence="22">
    <location>
        <begin position="492"/>
        <end position="533"/>
    </location>
</feature>
<evidence type="ECO:0000256" key="19">
    <source>
        <dbReference type="ARBA" id="ARBA00047924"/>
    </source>
</evidence>
<comment type="catalytic activity">
    <reaction evidence="18">
        <text>[1,4-alpha-D-glucosyl](n)-L-tyrosyl-[glycogenin] + UDP-alpha-D-glucose = [1,4-alpha-D-glucosyl](n+1)-L-tyrosyl-[glycogenin] + UDP + H(+)</text>
        <dbReference type="Rhea" id="RHEA:56560"/>
        <dbReference type="Rhea" id="RHEA-COMP:14606"/>
        <dbReference type="Rhea" id="RHEA-COMP:14607"/>
        <dbReference type="ChEBI" id="CHEBI:15378"/>
        <dbReference type="ChEBI" id="CHEBI:58223"/>
        <dbReference type="ChEBI" id="CHEBI:58885"/>
        <dbReference type="ChEBI" id="CHEBI:140574"/>
        <dbReference type="EC" id="2.4.1.186"/>
    </reaction>
    <physiologicalReaction direction="left-to-right" evidence="18">
        <dbReference type="Rhea" id="RHEA:56561"/>
    </physiologicalReaction>
</comment>
<comment type="subcellular location">
    <subcellularLocation>
        <location evidence="3">Cytoplasm</location>
    </subcellularLocation>
    <subcellularLocation>
        <location evidence="2">Membrane</location>
        <topology evidence="2">Single-pass type I membrane protein</topology>
    </subcellularLocation>
</comment>
<evidence type="ECO:0000256" key="18">
    <source>
        <dbReference type="ARBA" id="ARBA00047374"/>
    </source>
</evidence>
<keyword evidence="12" id="KW-0320">Glycogen biosynthesis</keyword>
<comment type="caution">
    <text evidence="24">The sequence shown here is derived from an EMBL/GenBank/DDBJ whole genome shotgun (WGS) entry which is preliminary data.</text>
</comment>
<comment type="similarity">
    <text evidence="5">Belongs to the CD99 family.</text>
</comment>
<comment type="pathway">
    <text evidence="4">Glycan biosynthesis; glycogen biosynthesis.</text>
</comment>
<keyword evidence="9" id="KW-0479">Metal-binding</keyword>
<dbReference type="InterPro" id="IPR050587">
    <property type="entry name" value="GNT1/Glycosyltrans_8"/>
</dbReference>
<evidence type="ECO:0000256" key="11">
    <source>
        <dbReference type="ARBA" id="ARBA00022989"/>
    </source>
</evidence>
<evidence type="ECO:0000256" key="21">
    <source>
        <dbReference type="ARBA" id="ARBA00057883"/>
    </source>
</evidence>
<keyword evidence="11 23" id="KW-1133">Transmembrane helix</keyword>
<dbReference type="Pfam" id="PF01501">
    <property type="entry name" value="Glyco_transf_8"/>
    <property type="match status" value="1"/>
</dbReference>
<dbReference type="GO" id="GO:0005978">
    <property type="term" value="P:glycogen biosynthetic process"/>
    <property type="evidence" value="ECO:0007669"/>
    <property type="project" value="UniProtKB-KW"/>
</dbReference>
<accession>A0A5A9PM54</accession>
<dbReference type="InterPro" id="IPR022078">
    <property type="entry name" value="CD99L2"/>
</dbReference>
<feature type="region of interest" description="Disordered" evidence="22">
    <location>
        <begin position="443"/>
        <end position="462"/>
    </location>
</feature>
<reference evidence="24 25" key="1">
    <citation type="journal article" date="2019" name="Mol. Ecol. Resour.">
        <title>Chromosome-level genome assembly of Triplophysa tibetana, a fish adapted to the harsh high-altitude environment of the Tibetan Plateau.</title>
        <authorList>
            <person name="Yang X."/>
            <person name="Liu H."/>
            <person name="Ma Z."/>
            <person name="Zou Y."/>
            <person name="Zou M."/>
            <person name="Mao Y."/>
            <person name="Li X."/>
            <person name="Wang H."/>
            <person name="Chen T."/>
            <person name="Wang W."/>
            <person name="Yang R."/>
        </authorList>
    </citation>
    <scope>NUCLEOTIDE SEQUENCE [LARGE SCALE GENOMIC DNA]</scope>
    <source>
        <strain evidence="24">TTIB1903HZAU</strain>
        <tissue evidence="24">Muscle</tissue>
    </source>
</reference>
<evidence type="ECO:0000313" key="25">
    <source>
        <dbReference type="Proteomes" id="UP000324632"/>
    </source>
</evidence>
<feature type="transmembrane region" description="Helical" evidence="23">
    <location>
        <begin position="73"/>
        <end position="95"/>
    </location>
</feature>
<dbReference type="Proteomes" id="UP000324632">
    <property type="component" value="Chromosome 4"/>
</dbReference>
<keyword evidence="6" id="KW-0963">Cytoplasm</keyword>
<sequence>MVTLLVLEIPLTFREEYLIDLDLADAFGDDKHDLDLSDALDFGGGNLDDNDLLEAMDGDDGYKPDGGKSGGGALAGIISSVGVALIGAASGYIAYQKKKLCFKIQGESQAFVTLATTYPYCMGSLVLGKSLRRHGTSKKLVVMVSPPKDERLSLEDVFDEVIMVDVLDSRDKAHLSWLGRPELGVTFTKLHCWTLTQYSKCVFLDADTLALCNVDELFEYEEFSAAPDPGWPDCFNSGVFVFRPSLNTHTKLLEHATQHGSFDGGDQGVLNTFFSDWAIKDIRNHLPFVYNVTASALYTYLPAYHQFGHQAKIVHFLGGTKPWHCSYNPQAANESLLENPNKHDDNFINLWWEEYYNQSNLKKDNKIEELSFIGHVRPLTISYSHTESHKQKSSTEAYRKEMSASQPALDLAVDTLDISSSHDKISPSQSPLALTGDTLAISSSHNKISPSQSPLDPTEDTVAISASPKPVEMNVPFNVLPGIEAEWISLVSPTSEQESEKKGLETADDPDTATGEAESNTPAETEEENLAHKRMWEEGYMDYMGKDAFDNIKRKLDRFLE</sequence>
<protein>
    <recommendedName>
        <fullName evidence="17">glycogenin glucosyltransferase</fullName>
        <ecNumber evidence="17">2.4.1.186</ecNumber>
    </recommendedName>
</protein>
<comment type="function">
    <text evidence="21">Self-glucosylating initiator of glycogen synthesis. It catalyzes the formation of a short alpha (1,4)-glucosyl chain covalently attached via a glucose 1-O-tyrosyl linkage to internal tyrosine residues and these chains act as primers for the elongation reaction catalyzed by glycogen synthase.</text>
</comment>
<evidence type="ECO:0000256" key="17">
    <source>
        <dbReference type="ARBA" id="ARBA00038934"/>
    </source>
</evidence>
<evidence type="ECO:0000256" key="15">
    <source>
        <dbReference type="ARBA" id="ARBA00023211"/>
    </source>
</evidence>
<dbReference type="Gene3D" id="3.90.550.10">
    <property type="entry name" value="Spore Coat Polysaccharide Biosynthesis Protein SpsA, Chain A"/>
    <property type="match status" value="1"/>
</dbReference>
<dbReference type="GO" id="GO:0046872">
    <property type="term" value="F:metal ion binding"/>
    <property type="evidence" value="ECO:0007669"/>
    <property type="project" value="UniProtKB-KW"/>
</dbReference>
<evidence type="ECO:0000256" key="3">
    <source>
        <dbReference type="ARBA" id="ARBA00004496"/>
    </source>
</evidence>
<comment type="catalytic activity">
    <reaction evidence="19">
        <text>L-tyrosyl-[glycogenin] + UDP-alpha-D-glucose = alpha-D-glucosyl-L-tyrosyl-[glycogenin] + UDP + H(+)</text>
        <dbReference type="Rhea" id="RHEA:23360"/>
        <dbReference type="Rhea" id="RHEA-COMP:14604"/>
        <dbReference type="Rhea" id="RHEA-COMP:14605"/>
        <dbReference type="ChEBI" id="CHEBI:15378"/>
        <dbReference type="ChEBI" id="CHEBI:46858"/>
        <dbReference type="ChEBI" id="CHEBI:58223"/>
        <dbReference type="ChEBI" id="CHEBI:58885"/>
        <dbReference type="ChEBI" id="CHEBI:140573"/>
        <dbReference type="EC" id="2.4.1.186"/>
    </reaction>
    <physiologicalReaction direction="left-to-right" evidence="19">
        <dbReference type="Rhea" id="RHEA:23361"/>
    </physiologicalReaction>
</comment>
<evidence type="ECO:0000313" key="24">
    <source>
        <dbReference type="EMBL" id="KAA0722241.1"/>
    </source>
</evidence>
<dbReference type="InterPro" id="IPR029044">
    <property type="entry name" value="Nucleotide-diphossugar_trans"/>
</dbReference>
<evidence type="ECO:0000256" key="20">
    <source>
        <dbReference type="ARBA" id="ARBA00049637"/>
    </source>
</evidence>
<keyword evidence="8 23" id="KW-0812">Transmembrane</keyword>
<keyword evidence="13 23" id="KW-0472">Membrane</keyword>
<evidence type="ECO:0000256" key="1">
    <source>
        <dbReference type="ARBA" id="ARBA00001936"/>
    </source>
</evidence>
<keyword evidence="7" id="KW-0808">Transferase</keyword>
<dbReference type="Pfam" id="PF12301">
    <property type="entry name" value="CD99L2"/>
    <property type="match status" value="1"/>
</dbReference>
<keyword evidence="10" id="KW-0732">Signal</keyword>
<keyword evidence="14" id="KW-0325">Glycoprotein</keyword>
<dbReference type="PANTHER" id="PTHR11183">
    <property type="entry name" value="GLYCOGENIN SUBFAMILY MEMBER"/>
    <property type="match status" value="1"/>
</dbReference>
<evidence type="ECO:0000256" key="14">
    <source>
        <dbReference type="ARBA" id="ARBA00023180"/>
    </source>
</evidence>
<dbReference type="CDD" id="cd02537">
    <property type="entry name" value="GT8_Glycogenin"/>
    <property type="match status" value="1"/>
</dbReference>
<evidence type="ECO:0000256" key="16">
    <source>
        <dbReference type="ARBA" id="ARBA00038162"/>
    </source>
</evidence>
<evidence type="ECO:0000256" key="9">
    <source>
        <dbReference type="ARBA" id="ARBA00022723"/>
    </source>
</evidence>
<dbReference type="SUPFAM" id="SSF53448">
    <property type="entry name" value="Nucleotide-diphospho-sugar transferases"/>
    <property type="match status" value="1"/>
</dbReference>
<comment type="similarity">
    <text evidence="16">Belongs to the glycosyltransferase 8 family. Glycogenin subfamily.</text>
</comment>
<evidence type="ECO:0000256" key="10">
    <source>
        <dbReference type="ARBA" id="ARBA00022729"/>
    </source>
</evidence>